<proteinExistence type="inferred from homology"/>
<dbReference type="GO" id="GO:0016929">
    <property type="term" value="F:deSUMOylase activity"/>
    <property type="evidence" value="ECO:0007669"/>
    <property type="project" value="TreeGrafter"/>
</dbReference>
<dbReference type="Gene3D" id="3.40.395.10">
    <property type="entry name" value="Adenoviral Proteinase, Chain A"/>
    <property type="match status" value="1"/>
</dbReference>
<accession>A0A0D0DFB4</accession>
<dbReference type="SUPFAM" id="SSF54001">
    <property type="entry name" value="Cysteine proteinases"/>
    <property type="match status" value="1"/>
</dbReference>
<reference evidence="6 7" key="1">
    <citation type="submission" date="2014-04" db="EMBL/GenBank/DDBJ databases">
        <authorList>
            <consortium name="DOE Joint Genome Institute"/>
            <person name="Kuo A."/>
            <person name="Kohler A."/>
            <person name="Jargeat P."/>
            <person name="Nagy L.G."/>
            <person name="Floudas D."/>
            <person name="Copeland A."/>
            <person name="Barry K.W."/>
            <person name="Cichocki N."/>
            <person name="Veneault-Fourrey C."/>
            <person name="LaButti K."/>
            <person name="Lindquist E.A."/>
            <person name="Lipzen A."/>
            <person name="Lundell T."/>
            <person name="Morin E."/>
            <person name="Murat C."/>
            <person name="Sun H."/>
            <person name="Tunlid A."/>
            <person name="Henrissat B."/>
            <person name="Grigoriev I.V."/>
            <person name="Hibbett D.S."/>
            <person name="Martin F."/>
            <person name="Nordberg H.P."/>
            <person name="Cantor M.N."/>
            <person name="Hua S.X."/>
        </authorList>
    </citation>
    <scope>NUCLEOTIDE SEQUENCE [LARGE SCALE GENOMIC DNA]</scope>
    <source>
        <strain evidence="6 7">Ve08.2h10</strain>
    </source>
</reference>
<evidence type="ECO:0000313" key="6">
    <source>
        <dbReference type="EMBL" id="KIK79744.1"/>
    </source>
</evidence>
<name>A0A0D0DFB4_9AGAM</name>
<evidence type="ECO:0000313" key="7">
    <source>
        <dbReference type="Proteomes" id="UP000054538"/>
    </source>
</evidence>
<dbReference type="PANTHER" id="PTHR12606:SF141">
    <property type="entry name" value="GH15225P-RELATED"/>
    <property type="match status" value="1"/>
</dbReference>
<keyword evidence="7" id="KW-1185">Reference proteome</keyword>
<keyword evidence="3" id="KW-0378">Hydrolase</keyword>
<evidence type="ECO:0000256" key="3">
    <source>
        <dbReference type="ARBA" id="ARBA00022801"/>
    </source>
</evidence>
<organism evidence="6 7">
    <name type="scientific">Paxillus rubicundulus Ve08.2h10</name>
    <dbReference type="NCBI Taxonomy" id="930991"/>
    <lineage>
        <taxon>Eukaryota</taxon>
        <taxon>Fungi</taxon>
        <taxon>Dikarya</taxon>
        <taxon>Basidiomycota</taxon>
        <taxon>Agaricomycotina</taxon>
        <taxon>Agaricomycetes</taxon>
        <taxon>Agaricomycetidae</taxon>
        <taxon>Boletales</taxon>
        <taxon>Paxilineae</taxon>
        <taxon>Paxillaceae</taxon>
        <taxon>Paxillus</taxon>
    </lineage>
</organism>
<evidence type="ECO:0000256" key="2">
    <source>
        <dbReference type="ARBA" id="ARBA00022670"/>
    </source>
</evidence>
<dbReference type="EMBL" id="KN826197">
    <property type="protein sequence ID" value="KIK79744.1"/>
    <property type="molecule type" value="Genomic_DNA"/>
</dbReference>
<keyword evidence="4" id="KW-0788">Thiol protease</keyword>
<dbReference type="OrthoDB" id="2976051at2759"/>
<sequence length="197" mass="22684">MLKSPTAHINDVCINGCIPLLFSTIKPIDTHRFAVFSMHDLTRIQYNASDEVLWKAMWWICFWKKDIWIIPIQRPSPVGHWVLCIAYLSQKELLLFDSLGEQKPWRADVQDVMKLITRLISLAREHHSEGDVDVCSWVARPLTIIPLQSNGYDCGIWVLAVVAATLRGFHTTGMQEEDMTSFRHYLYTQILSISLLA</sequence>
<dbReference type="HOGENOM" id="CLU_119648_0_0_1"/>
<dbReference type="STRING" id="930991.A0A0D0DFB4"/>
<reference evidence="7" key="2">
    <citation type="submission" date="2015-01" db="EMBL/GenBank/DDBJ databases">
        <title>Evolutionary Origins and Diversification of the Mycorrhizal Mutualists.</title>
        <authorList>
            <consortium name="DOE Joint Genome Institute"/>
            <consortium name="Mycorrhizal Genomics Consortium"/>
            <person name="Kohler A."/>
            <person name="Kuo A."/>
            <person name="Nagy L.G."/>
            <person name="Floudas D."/>
            <person name="Copeland A."/>
            <person name="Barry K.W."/>
            <person name="Cichocki N."/>
            <person name="Veneault-Fourrey C."/>
            <person name="LaButti K."/>
            <person name="Lindquist E.A."/>
            <person name="Lipzen A."/>
            <person name="Lundell T."/>
            <person name="Morin E."/>
            <person name="Murat C."/>
            <person name="Riley R."/>
            <person name="Ohm R."/>
            <person name="Sun H."/>
            <person name="Tunlid A."/>
            <person name="Henrissat B."/>
            <person name="Grigoriev I.V."/>
            <person name="Hibbett D.S."/>
            <person name="Martin F."/>
        </authorList>
    </citation>
    <scope>NUCLEOTIDE SEQUENCE [LARGE SCALE GENOMIC DNA]</scope>
    <source>
        <strain evidence="7">Ve08.2h10</strain>
    </source>
</reference>
<dbReference type="Proteomes" id="UP000054538">
    <property type="component" value="Unassembled WGS sequence"/>
</dbReference>
<evidence type="ECO:0000259" key="5">
    <source>
        <dbReference type="PROSITE" id="PS50600"/>
    </source>
</evidence>
<protein>
    <recommendedName>
        <fullName evidence="5">Ubiquitin-like protease family profile domain-containing protein</fullName>
    </recommendedName>
</protein>
<dbReference type="Pfam" id="PF02902">
    <property type="entry name" value="Peptidase_C48"/>
    <property type="match status" value="1"/>
</dbReference>
<dbReference type="InParanoid" id="A0A0D0DFB4"/>
<gene>
    <name evidence="6" type="ORF">PAXRUDRAFT_36366</name>
</gene>
<feature type="domain" description="Ubiquitin-like protease family profile" evidence="5">
    <location>
        <begin position="1"/>
        <end position="165"/>
    </location>
</feature>
<comment type="similarity">
    <text evidence="1">Belongs to the peptidase C48 family.</text>
</comment>
<dbReference type="InterPro" id="IPR038765">
    <property type="entry name" value="Papain-like_cys_pep_sf"/>
</dbReference>
<dbReference type="PROSITE" id="PS50600">
    <property type="entry name" value="ULP_PROTEASE"/>
    <property type="match status" value="1"/>
</dbReference>
<dbReference type="PANTHER" id="PTHR12606">
    <property type="entry name" value="SENTRIN/SUMO-SPECIFIC PROTEASE"/>
    <property type="match status" value="1"/>
</dbReference>
<dbReference type="GO" id="GO:0005634">
    <property type="term" value="C:nucleus"/>
    <property type="evidence" value="ECO:0007669"/>
    <property type="project" value="TreeGrafter"/>
</dbReference>
<dbReference type="InterPro" id="IPR003653">
    <property type="entry name" value="Peptidase_C48_C"/>
</dbReference>
<dbReference type="GO" id="GO:0016926">
    <property type="term" value="P:protein desumoylation"/>
    <property type="evidence" value="ECO:0007669"/>
    <property type="project" value="TreeGrafter"/>
</dbReference>
<dbReference type="AlphaFoldDB" id="A0A0D0DFB4"/>
<evidence type="ECO:0000256" key="1">
    <source>
        <dbReference type="ARBA" id="ARBA00005234"/>
    </source>
</evidence>
<keyword evidence="2" id="KW-0645">Protease</keyword>
<dbReference type="GO" id="GO:0006508">
    <property type="term" value="P:proteolysis"/>
    <property type="evidence" value="ECO:0007669"/>
    <property type="project" value="UniProtKB-KW"/>
</dbReference>
<evidence type="ECO:0000256" key="4">
    <source>
        <dbReference type="ARBA" id="ARBA00022807"/>
    </source>
</evidence>